<organism evidence="3 4">
    <name type="scientific">Truncatella angustata</name>
    <dbReference type="NCBI Taxonomy" id="152316"/>
    <lineage>
        <taxon>Eukaryota</taxon>
        <taxon>Fungi</taxon>
        <taxon>Dikarya</taxon>
        <taxon>Ascomycota</taxon>
        <taxon>Pezizomycotina</taxon>
        <taxon>Sordariomycetes</taxon>
        <taxon>Xylariomycetidae</taxon>
        <taxon>Amphisphaeriales</taxon>
        <taxon>Sporocadaceae</taxon>
        <taxon>Truncatella</taxon>
    </lineage>
</organism>
<comment type="caution">
    <text evidence="3">The sequence shown here is derived from an EMBL/GenBank/DDBJ whole genome shotgun (WGS) entry which is preliminary data.</text>
</comment>
<evidence type="ECO:0000256" key="1">
    <source>
        <dbReference type="SAM" id="MobiDB-lite"/>
    </source>
</evidence>
<feature type="region of interest" description="Disordered" evidence="1">
    <location>
        <begin position="118"/>
        <end position="144"/>
    </location>
</feature>
<dbReference type="GeneID" id="70123988"/>
<sequence>MFTNIATQSPSQAGILRGHALSTTLLRPVGASLSKSRPGQQTRGFRFGIWSSYLDPETQRDLRRRHRMLKHKYAETIIRRLKWDHSPLSEDPRAILRRVVGRYCYPADVHTSRGVSSDRSARWYGNIPSGDNADDGRAKASSNNTFGGQFDSWKSELDSMVNSWTKQANKAATRAKSTSTPEARSQQGNTASPIQVGEDYVIDPITNRKVMKKSYGSFESAPEATPAETFKSYRSQFAMFIPPNISGPTNQQPVYSDGPPPPEELTKYNDVDVDAAADRLASLDVETQSEEYSLNHLPPEEAAEIREDVDKYNASEYDPVQSSGETHTQKYDDLHKYNPSQYDEVQATLEEPAEKYDDLHEYKAYRYNESATPAKDPSLAYDDLHKYRPYEHNESAQVERSTPQYADLDKYANFEQDEELNTDVAEEKYKDLDKYRPSVFSDRARVEESPAAYEDLDKYNQPFHHEEGKAPSEAQQKYDDLAKYQPREFDDPVEKPFEQYGDLNKYKAFRFQEPEGKAVLEKDIVDACLKDFDAKSETWEHLERSLSKHIAASDAADREAIANVQLSRQRSSAQRKSGMTGNFVRDFPEEFSSTWSETATGLQQEASAYEQQVQARVQNAEKTYSESLFRTANSAVLQPALDRQPQSKVDTTLKRSRKLKRQTPTSQIEIDPYSRPGPLETSYADECGSDSSGPSYVRNYGSYVKPVEEQPKFPEPFSAVSLDQLVDNISSSQSAQGTKSSTISTSTAAASAANTTNAASTSYSTINAKPTIYKILAYDPTMQNVSTAETTSVVPDQASPLTPAEVLLRLSNPIKFFPHFAPLATQGFEIVSGSGDVLVFRKTRDVVSPKKSEYQVPVNPIDMMGKPMPAFPRAAAFASPTGFVNYDCPPSSSSAVAESEEVQKSEGFKSSIHVRREEPVFNGPKTTPSEHSSSRERRKKRSFTKRILIGGVSVAGLSYALGVIGEYFATGGADGRGPTGF</sequence>
<dbReference type="AlphaFoldDB" id="A0A9P9A362"/>
<evidence type="ECO:0000313" key="4">
    <source>
        <dbReference type="Proteomes" id="UP000758603"/>
    </source>
</evidence>
<keyword evidence="4" id="KW-1185">Reference proteome</keyword>
<feature type="transmembrane region" description="Helical" evidence="2">
    <location>
        <begin position="947"/>
        <end position="969"/>
    </location>
</feature>
<feature type="region of interest" description="Disordered" evidence="1">
    <location>
        <begin position="169"/>
        <end position="194"/>
    </location>
</feature>
<accession>A0A9P9A362</accession>
<dbReference type="OrthoDB" id="3946750at2759"/>
<dbReference type="EMBL" id="JAGPXC010000001">
    <property type="protein sequence ID" value="KAH6658925.1"/>
    <property type="molecule type" value="Genomic_DNA"/>
</dbReference>
<name>A0A9P9A362_9PEZI</name>
<feature type="compositionally biased region" description="Basic and acidic residues" evidence="1">
    <location>
        <begin position="455"/>
        <end position="476"/>
    </location>
</feature>
<evidence type="ECO:0000313" key="3">
    <source>
        <dbReference type="EMBL" id="KAH6658925.1"/>
    </source>
</evidence>
<proteinExistence type="predicted"/>
<reference evidence="3" key="1">
    <citation type="journal article" date="2021" name="Nat. Commun.">
        <title>Genetic determinants of endophytism in the Arabidopsis root mycobiome.</title>
        <authorList>
            <person name="Mesny F."/>
            <person name="Miyauchi S."/>
            <person name="Thiergart T."/>
            <person name="Pickel B."/>
            <person name="Atanasova L."/>
            <person name="Karlsson M."/>
            <person name="Huettel B."/>
            <person name="Barry K.W."/>
            <person name="Haridas S."/>
            <person name="Chen C."/>
            <person name="Bauer D."/>
            <person name="Andreopoulos W."/>
            <person name="Pangilinan J."/>
            <person name="LaButti K."/>
            <person name="Riley R."/>
            <person name="Lipzen A."/>
            <person name="Clum A."/>
            <person name="Drula E."/>
            <person name="Henrissat B."/>
            <person name="Kohler A."/>
            <person name="Grigoriev I.V."/>
            <person name="Martin F.M."/>
            <person name="Hacquard S."/>
        </authorList>
    </citation>
    <scope>NUCLEOTIDE SEQUENCE</scope>
    <source>
        <strain evidence="3">MPI-SDFR-AT-0073</strain>
    </source>
</reference>
<feature type="compositionally biased region" description="Polar residues" evidence="1">
    <location>
        <begin position="169"/>
        <end position="193"/>
    </location>
</feature>
<keyword evidence="2" id="KW-0812">Transmembrane</keyword>
<keyword evidence="2" id="KW-1133">Transmembrane helix</keyword>
<gene>
    <name evidence="3" type="ORF">BKA67DRAFT_1465</name>
</gene>
<dbReference type="RefSeq" id="XP_045963056.1">
    <property type="nucleotide sequence ID" value="XM_046095095.1"/>
</dbReference>
<protein>
    <submittedName>
        <fullName evidence="3">Uncharacterized protein</fullName>
    </submittedName>
</protein>
<dbReference type="Proteomes" id="UP000758603">
    <property type="component" value="Unassembled WGS sequence"/>
</dbReference>
<feature type="region of interest" description="Disordered" evidence="1">
    <location>
        <begin position="895"/>
        <end position="940"/>
    </location>
</feature>
<evidence type="ECO:0000256" key="2">
    <source>
        <dbReference type="SAM" id="Phobius"/>
    </source>
</evidence>
<keyword evidence="2" id="KW-0472">Membrane</keyword>
<feature type="region of interest" description="Disordered" evidence="1">
    <location>
        <begin position="243"/>
        <end position="267"/>
    </location>
</feature>
<feature type="region of interest" description="Disordered" evidence="1">
    <location>
        <begin position="636"/>
        <end position="695"/>
    </location>
</feature>
<feature type="region of interest" description="Disordered" evidence="1">
    <location>
        <begin position="443"/>
        <end position="476"/>
    </location>
</feature>